<dbReference type="InterPro" id="IPR020095">
    <property type="entry name" value="PsdUridine_synth_TruA_C"/>
</dbReference>
<dbReference type="GO" id="GO:0160147">
    <property type="term" value="F:tRNA pseudouridine(38-40) synthase activity"/>
    <property type="evidence" value="ECO:0007669"/>
    <property type="project" value="UniProtKB-EC"/>
</dbReference>
<feature type="active site" description="Nucleophile" evidence="4 5">
    <location>
        <position position="54"/>
    </location>
</feature>
<evidence type="ECO:0000256" key="6">
    <source>
        <dbReference type="PIRSR" id="PIRSR001430-2"/>
    </source>
</evidence>
<name>A0A1G6TJF2_PEPNI</name>
<comment type="subunit">
    <text evidence="4">Homodimer.</text>
</comment>
<dbReference type="CDD" id="cd02570">
    <property type="entry name" value="PseudoU_synth_EcTruA"/>
    <property type="match status" value="1"/>
</dbReference>
<feature type="binding site" evidence="4 6">
    <location>
        <position position="112"/>
    </location>
    <ligand>
        <name>substrate</name>
    </ligand>
</feature>
<dbReference type="Pfam" id="PF01416">
    <property type="entry name" value="PseudoU_synth_1"/>
    <property type="match status" value="2"/>
</dbReference>
<dbReference type="Gene3D" id="3.30.70.660">
    <property type="entry name" value="Pseudouridine synthase I, catalytic domain, C-terminal subdomain"/>
    <property type="match status" value="1"/>
</dbReference>
<sequence length="277" mass="30288">MQRFKVTIAYDGSGFHGFQRQADERLRTVQGELETRLTKLLAEPIGIHAAGRTDAGVHAKGQVFHFDTERRITADGLLYAVNRYLPADLTATAVAAVQPSFHARKHALGKCYSYHLYTGRRLPAIGHMYLAHEVQPVDCDRLAAVLAQAEGAHHFGGFCGRGATTLTYDRTLYRIRVLVRGDYVSVYLIGDGFLRKMVRNLVGTALDEAVGRKPAGLFAKALASGKRTDGGNTAPAQGLFLETVYYSERDLTDGITRLEAAKAEGFAGPAAIFQQLF</sequence>
<feature type="domain" description="Pseudouridine synthase I TruA alpha/beta" evidence="8">
    <location>
        <begin position="149"/>
        <end position="247"/>
    </location>
</feature>
<protein>
    <recommendedName>
        <fullName evidence="4">tRNA pseudouridine synthase A</fullName>
        <ecNumber evidence="4">5.4.99.12</ecNumber>
    </recommendedName>
    <alternativeName>
        <fullName evidence="4">tRNA pseudouridine(38-40) synthase</fullName>
    </alternativeName>
    <alternativeName>
        <fullName evidence="4">tRNA pseudouridylate synthase I</fullName>
    </alternativeName>
    <alternativeName>
        <fullName evidence="4">tRNA-uridine isomerase I</fullName>
    </alternativeName>
</protein>
<evidence type="ECO:0000256" key="4">
    <source>
        <dbReference type="HAMAP-Rule" id="MF_00171"/>
    </source>
</evidence>
<dbReference type="GO" id="GO:0003723">
    <property type="term" value="F:RNA binding"/>
    <property type="evidence" value="ECO:0007669"/>
    <property type="project" value="InterPro"/>
</dbReference>
<comment type="caution">
    <text evidence="4">Lacks conserved residue(s) required for the propagation of feature annotation.</text>
</comment>
<dbReference type="Proteomes" id="UP000198995">
    <property type="component" value="Unassembled WGS sequence"/>
</dbReference>
<organism evidence="9 10">
    <name type="scientific">Peptococcus niger</name>
    <dbReference type="NCBI Taxonomy" id="2741"/>
    <lineage>
        <taxon>Bacteria</taxon>
        <taxon>Bacillati</taxon>
        <taxon>Bacillota</taxon>
        <taxon>Clostridia</taxon>
        <taxon>Eubacteriales</taxon>
        <taxon>Peptococcaceae</taxon>
        <taxon>Peptococcus</taxon>
    </lineage>
</organism>
<evidence type="ECO:0000313" key="10">
    <source>
        <dbReference type="Proteomes" id="UP000198995"/>
    </source>
</evidence>
<dbReference type="InterPro" id="IPR001406">
    <property type="entry name" value="PsdUridine_synth_TruA"/>
</dbReference>
<evidence type="ECO:0000256" key="3">
    <source>
        <dbReference type="ARBA" id="ARBA00023235"/>
    </source>
</evidence>
<dbReference type="HAMAP" id="MF_00171">
    <property type="entry name" value="TruA"/>
    <property type="match status" value="1"/>
</dbReference>
<dbReference type="AlphaFoldDB" id="A0A1G6TJF2"/>
<dbReference type="SUPFAM" id="SSF55120">
    <property type="entry name" value="Pseudouridine synthase"/>
    <property type="match status" value="1"/>
</dbReference>
<dbReference type="GO" id="GO:0031119">
    <property type="term" value="P:tRNA pseudouridine synthesis"/>
    <property type="evidence" value="ECO:0007669"/>
    <property type="project" value="UniProtKB-UniRule"/>
</dbReference>
<dbReference type="InterPro" id="IPR020097">
    <property type="entry name" value="PsdUridine_synth_TruA_a/b_dom"/>
</dbReference>
<comment type="function">
    <text evidence="4">Formation of pseudouridine at positions 38, 39 and 40 in the anticodon stem and loop of transfer RNAs.</text>
</comment>
<dbReference type="STRING" id="2741.SAMN04489866_102154"/>
<keyword evidence="10" id="KW-1185">Reference proteome</keyword>
<gene>
    <name evidence="4" type="primary">truA</name>
    <name evidence="9" type="ORF">SAMN04489866_102154</name>
</gene>
<accession>A0A1G6TJF2</accession>
<dbReference type="InterPro" id="IPR020103">
    <property type="entry name" value="PsdUridine_synth_cat_dom_sf"/>
</dbReference>
<evidence type="ECO:0000256" key="1">
    <source>
        <dbReference type="ARBA" id="ARBA00009375"/>
    </source>
</evidence>
<keyword evidence="2 4" id="KW-0819">tRNA processing</keyword>
<proteinExistence type="inferred from homology"/>
<feature type="domain" description="Pseudouridine synthase I TruA alpha/beta" evidence="8">
    <location>
        <begin position="8"/>
        <end position="103"/>
    </location>
</feature>
<dbReference type="FunFam" id="3.30.70.580:FF:000001">
    <property type="entry name" value="tRNA pseudouridine synthase A"/>
    <property type="match status" value="1"/>
</dbReference>
<dbReference type="InterPro" id="IPR020094">
    <property type="entry name" value="TruA/RsuA/RluB/E/F_N"/>
</dbReference>
<dbReference type="RefSeq" id="WP_159427951.1">
    <property type="nucleotide sequence ID" value="NZ_FNAF01000002.1"/>
</dbReference>
<dbReference type="Gene3D" id="3.30.70.580">
    <property type="entry name" value="Pseudouridine synthase I, catalytic domain, N-terminal subdomain"/>
    <property type="match status" value="1"/>
</dbReference>
<dbReference type="PANTHER" id="PTHR11142:SF0">
    <property type="entry name" value="TRNA PSEUDOURIDINE SYNTHASE-LIKE 1"/>
    <property type="match status" value="1"/>
</dbReference>
<evidence type="ECO:0000256" key="5">
    <source>
        <dbReference type="PIRSR" id="PIRSR001430-1"/>
    </source>
</evidence>
<reference evidence="9 10" key="1">
    <citation type="submission" date="2016-10" db="EMBL/GenBank/DDBJ databases">
        <authorList>
            <person name="de Groot N.N."/>
        </authorList>
    </citation>
    <scope>NUCLEOTIDE SEQUENCE [LARGE SCALE GENOMIC DNA]</scope>
    <source>
        <strain evidence="9 10">DSM 20475</strain>
    </source>
</reference>
<dbReference type="EC" id="5.4.99.12" evidence="4"/>
<evidence type="ECO:0000313" key="9">
    <source>
        <dbReference type="EMBL" id="SDD28646.1"/>
    </source>
</evidence>
<dbReference type="OrthoDB" id="9811823at2"/>
<dbReference type="PIRSF" id="PIRSF001430">
    <property type="entry name" value="tRNA_psdUrid_synth"/>
    <property type="match status" value="1"/>
</dbReference>
<keyword evidence="3 4" id="KW-0413">Isomerase</keyword>
<dbReference type="PANTHER" id="PTHR11142">
    <property type="entry name" value="PSEUDOURIDYLATE SYNTHASE"/>
    <property type="match status" value="1"/>
</dbReference>
<evidence type="ECO:0000256" key="2">
    <source>
        <dbReference type="ARBA" id="ARBA00022694"/>
    </source>
</evidence>
<evidence type="ECO:0000256" key="7">
    <source>
        <dbReference type="RuleBase" id="RU003792"/>
    </source>
</evidence>
<evidence type="ECO:0000259" key="8">
    <source>
        <dbReference type="Pfam" id="PF01416"/>
    </source>
</evidence>
<dbReference type="EMBL" id="FNAF01000002">
    <property type="protein sequence ID" value="SDD28646.1"/>
    <property type="molecule type" value="Genomic_DNA"/>
</dbReference>
<comment type="catalytic activity">
    <reaction evidence="4 7">
        <text>uridine(38/39/40) in tRNA = pseudouridine(38/39/40) in tRNA</text>
        <dbReference type="Rhea" id="RHEA:22376"/>
        <dbReference type="Rhea" id="RHEA-COMP:10085"/>
        <dbReference type="Rhea" id="RHEA-COMP:10087"/>
        <dbReference type="ChEBI" id="CHEBI:65314"/>
        <dbReference type="ChEBI" id="CHEBI:65315"/>
        <dbReference type="EC" id="5.4.99.12"/>
    </reaction>
</comment>
<dbReference type="NCBIfam" id="TIGR00071">
    <property type="entry name" value="hisT_truA"/>
    <property type="match status" value="1"/>
</dbReference>
<comment type="similarity">
    <text evidence="1 4 7">Belongs to the tRNA pseudouridine synthase TruA family.</text>
</comment>